<evidence type="ECO:0000256" key="4">
    <source>
        <dbReference type="ARBA" id="ARBA00022759"/>
    </source>
</evidence>
<evidence type="ECO:0000256" key="1">
    <source>
        <dbReference type="ARBA" id="ARBA00002663"/>
    </source>
</evidence>
<organism evidence="9 10">
    <name type="scientific">Aquirufa nivalisilvae</name>
    <dbReference type="NCBI Taxonomy" id="2516557"/>
    <lineage>
        <taxon>Bacteria</taxon>
        <taxon>Pseudomonadati</taxon>
        <taxon>Bacteroidota</taxon>
        <taxon>Cytophagia</taxon>
        <taxon>Cytophagales</taxon>
        <taxon>Flectobacillaceae</taxon>
        <taxon>Aquirufa</taxon>
    </lineage>
</organism>
<dbReference type="InterPro" id="IPR000100">
    <property type="entry name" value="RNase_P"/>
</dbReference>
<keyword evidence="10" id="KW-1185">Reference proteome</keyword>
<dbReference type="Gene3D" id="3.30.230.10">
    <property type="match status" value="1"/>
</dbReference>
<evidence type="ECO:0000256" key="7">
    <source>
        <dbReference type="HAMAP-Rule" id="MF_00227"/>
    </source>
</evidence>
<dbReference type="KEGG" id="psez:HME7025_02325"/>
<evidence type="ECO:0000256" key="8">
    <source>
        <dbReference type="NCBIfam" id="TIGR00188"/>
    </source>
</evidence>
<dbReference type="PROSITE" id="PS00648">
    <property type="entry name" value="RIBONUCLEASE_P"/>
    <property type="match status" value="1"/>
</dbReference>
<accession>A0A2S2DXT3</accession>
<evidence type="ECO:0000313" key="10">
    <source>
        <dbReference type="Proteomes" id="UP000245468"/>
    </source>
</evidence>
<proteinExistence type="inferred from homology"/>
<dbReference type="GO" id="GO:0030677">
    <property type="term" value="C:ribonuclease P complex"/>
    <property type="evidence" value="ECO:0007669"/>
    <property type="project" value="TreeGrafter"/>
</dbReference>
<evidence type="ECO:0000256" key="5">
    <source>
        <dbReference type="ARBA" id="ARBA00022801"/>
    </source>
</evidence>
<comment type="function">
    <text evidence="1 7">RNaseP catalyzes the removal of the 5'-leader sequence from pre-tRNA to produce the mature 5'-terminus. It can also cleave other RNA substrates such as 4.5S RNA. The protein component plays an auxiliary but essential role in vivo by binding to the 5'-leader sequence and broadening the substrate specificity of the ribozyme.</text>
</comment>
<dbReference type="EMBL" id="CP029346">
    <property type="protein sequence ID" value="AWL10166.1"/>
    <property type="molecule type" value="Genomic_DNA"/>
</dbReference>
<comment type="catalytic activity">
    <reaction evidence="7">
        <text>Endonucleolytic cleavage of RNA, removing 5'-extranucleotides from tRNA precursor.</text>
        <dbReference type="EC" id="3.1.26.5"/>
    </reaction>
</comment>
<dbReference type="PANTHER" id="PTHR33992:SF1">
    <property type="entry name" value="RIBONUCLEASE P PROTEIN COMPONENT"/>
    <property type="match status" value="1"/>
</dbReference>
<dbReference type="InterPro" id="IPR020568">
    <property type="entry name" value="Ribosomal_Su5_D2-typ_SF"/>
</dbReference>
<dbReference type="EC" id="3.1.26.5" evidence="7 8"/>
<comment type="subunit">
    <text evidence="7">Consists of a catalytic RNA component (M1 or rnpB) and a protein subunit.</text>
</comment>
<protein>
    <recommendedName>
        <fullName evidence="7 8">Ribonuclease P protein component</fullName>
        <shortName evidence="7">RNase P protein</shortName>
        <shortName evidence="7">RNaseP protein</shortName>
        <ecNumber evidence="7 8">3.1.26.5</ecNumber>
    </recommendedName>
    <alternativeName>
        <fullName evidence="7">Protein C5</fullName>
    </alternativeName>
</protein>
<gene>
    <name evidence="7 9" type="primary">rnpA</name>
    <name evidence="9" type="ORF">HME7025_02325</name>
</gene>
<comment type="similarity">
    <text evidence="7">Belongs to the RnpA family.</text>
</comment>
<dbReference type="NCBIfam" id="TIGR00188">
    <property type="entry name" value="rnpA"/>
    <property type="match status" value="1"/>
</dbReference>
<evidence type="ECO:0000256" key="6">
    <source>
        <dbReference type="ARBA" id="ARBA00022884"/>
    </source>
</evidence>
<dbReference type="AlphaFoldDB" id="A0A2S2DXT3"/>
<evidence type="ECO:0000256" key="3">
    <source>
        <dbReference type="ARBA" id="ARBA00022722"/>
    </source>
</evidence>
<dbReference type="GO" id="GO:0004526">
    <property type="term" value="F:ribonuclease P activity"/>
    <property type="evidence" value="ECO:0007669"/>
    <property type="project" value="UniProtKB-UniRule"/>
</dbReference>
<dbReference type="GO" id="GO:0000049">
    <property type="term" value="F:tRNA binding"/>
    <property type="evidence" value="ECO:0007669"/>
    <property type="project" value="UniProtKB-UniRule"/>
</dbReference>
<dbReference type="GO" id="GO:0042781">
    <property type="term" value="F:3'-tRNA processing endoribonuclease activity"/>
    <property type="evidence" value="ECO:0007669"/>
    <property type="project" value="TreeGrafter"/>
</dbReference>
<dbReference type="SUPFAM" id="SSF54211">
    <property type="entry name" value="Ribosomal protein S5 domain 2-like"/>
    <property type="match status" value="1"/>
</dbReference>
<dbReference type="PANTHER" id="PTHR33992">
    <property type="entry name" value="RIBONUCLEASE P PROTEIN COMPONENT"/>
    <property type="match status" value="1"/>
</dbReference>
<sequence>MYNKFHAVKFTFQKSERLTQVKIIDSLFQKDSQIVAQRFVYPFRVLYQFGPQPLEFPQILISVPKRKFKKAVDRNLIKRRIREAYRLNKTFHLGEGKEKLPDFLAFVYIASTIEPFDRINKKMQQVLQEFSNTKKDATEIS</sequence>
<keyword evidence="3 7" id="KW-0540">Nuclease</keyword>
<dbReference type="Proteomes" id="UP000245468">
    <property type="component" value="Chromosome"/>
</dbReference>
<keyword evidence="6 7" id="KW-0694">RNA-binding</keyword>
<dbReference type="InterPro" id="IPR020539">
    <property type="entry name" value="RNase_P_CS"/>
</dbReference>
<keyword evidence="2 7" id="KW-0819">tRNA processing</keyword>
<keyword evidence="5 7" id="KW-0378">Hydrolase</keyword>
<evidence type="ECO:0000256" key="2">
    <source>
        <dbReference type="ARBA" id="ARBA00022694"/>
    </source>
</evidence>
<dbReference type="InterPro" id="IPR014721">
    <property type="entry name" value="Ribsml_uS5_D2-typ_fold_subgr"/>
</dbReference>
<dbReference type="Pfam" id="PF00825">
    <property type="entry name" value="Ribonuclease_P"/>
    <property type="match status" value="1"/>
</dbReference>
<dbReference type="HAMAP" id="MF_00227">
    <property type="entry name" value="RNase_P"/>
    <property type="match status" value="1"/>
</dbReference>
<name>A0A2S2DXT3_9BACT</name>
<evidence type="ECO:0000313" key="9">
    <source>
        <dbReference type="EMBL" id="AWL10166.1"/>
    </source>
</evidence>
<keyword evidence="4 7" id="KW-0255">Endonuclease</keyword>
<dbReference type="GO" id="GO:0001682">
    <property type="term" value="P:tRNA 5'-leader removal"/>
    <property type="evidence" value="ECO:0007669"/>
    <property type="project" value="UniProtKB-UniRule"/>
</dbReference>
<reference evidence="10" key="1">
    <citation type="submission" date="2018-05" db="EMBL/GenBank/DDBJ databases">
        <title>Pseudarcicella sp. HME7025 Genome sequencing and assembly.</title>
        <authorList>
            <person name="Kim H."/>
            <person name="Kang H."/>
            <person name="Joh K."/>
        </authorList>
    </citation>
    <scope>NUCLEOTIDE SEQUENCE [LARGE SCALE GENOMIC DNA]</scope>
    <source>
        <strain evidence="10">HME7025</strain>
    </source>
</reference>